<keyword evidence="2" id="KW-0539">Nucleus</keyword>
<proteinExistence type="predicted"/>
<dbReference type="InterPro" id="IPR036866">
    <property type="entry name" value="RibonucZ/Hydroxyglut_hydro"/>
</dbReference>
<keyword evidence="6" id="KW-1185">Reference proteome</keyword>
<dbReference type="InterPro" id="IPR001279">
    <property type="entry name" value="Metallo-B-lactamas"/>
</dbReference>
<evidence type="ECO:0000256" key="2">
    <source>
        <dbReference type="ARBA" id="ARBA00023242"/>
    </source>
</evidence>
<evidence type="ECO:0000256" key="1">
    <source>
        <dbReference type="ARBA" id="ARBA00004123"/>
    </source>
</evidence>
<protein>
    <submittedName>
        <fullName evidence="5">Integrator complex subunit 9</fullName>
        <ecNumber evidence="5">2.7.11.1</ecNumber>
    </submittedName>
</protein>
<evidence type="ECO:0000313" key="6">
    <source>
        <dbReference type="Proteomes" id="UP001527925"/>
    </source>
</evidence>
<keyword evidence="5" id="KW-0808">Transferase</keyword>
<name>A0ABR4NCY6_9FUNG</name>
<feature type="domain" description="Metallo-beta-lactamase" evidence="4">
    <location>
        <begin position="16"/>
        <end position="161"/>
    </location>
</feature>
<dbReference type="Pfam" id="PF16661">
    <property type="entry name" value="Lactamase_B_6"/>
    <property type="match status" value="1"/>
</dbReference>
<reference evidence="5 6" key="1">
    <citation type="submission" date="2023-09" db="EMBL/GenBank/DDBJ databases">
        <title>Pangenome analysis of Batrachochytrium dendrobatidis and related Chytrids.</title>
        <authorList>
            <person name="Yacoub M.N."/>
            <person name="Stajich J.E."/>
            <person name="James T.Y."/>
        </authorList>
    </citation>
    <scope>NUCLEOTIDE SEQUENCE [LARGE SCALE GENOMIC DNA]</scope>
    <source>
        <strain evidence="5 6">JEL0888</strain>
    </source>
</reference>
<dbReference type="InterPro" id="IPR027074">
    <property type="entry name" value="Integrator_9su"/>
</dbReference>
<evidence type="ECO:0000259" key="4">
    <source>
        <dbReference type="Pfam" id="PF16661"/>
    </source>
</evidence>
<accession>A0ABR4NCY6</accession>
<dbReference type="EMBL" id="JADGIZ020000011">
    <property type="protein sequence ID" value="KAL2917299.1"/>
    <property type="molecule type" value="Genomic_DNA"/>
</dbReference>
<dbReference type="EC" id="2.7.11.1" evidence="5"/>
<organism evidence="5 6">
    <name type="scientific">Polyrhizophydium stewartii</name>
    <dbReference type="NCBI Taxonomy" id="2732419"/>
    <lineage>
        <taxon>Eukaryota</taxon>
        <taxon>Fungi</taxon>
        <taxon>Fungi incertae sedis</taxon>
        <taxon>Chytridiomycota</taxon>
        <taxon>Chytridiomycota incertae sedis</taxon>
        <taxon>Chytridiomycetes</taxon>
        <taxon>Rhizophydiales</taxon>
        <taxon>Rhizophydiales incertae sedis</taxon>
        <taxon>Polyrhizophydium</taxon>
    </lineage>
</organism>
<dbReference type="SUPFAM" id="SSF56281">
    <property type="entry name" value="Metallo-hydrolase/oxidoreductase"/>
    <property type="match status" value="1"/>
</dbReference>
<comment type="caution">
    <text evidence="5">The sequence shown here is derived from an EMBL/GenBank/DDBJ whole genome shotgun (WGS) entry which is preliminary data.</text>
</comment>
<dbReference type="Proteomes" id="UP001527925">
    <property type="component" value="Unassembled WGS sequence"/>
</dbReference>
<sequence length="549" mass="58528">MILQRLGSGGTEWILLETGHESVLVGCGLPTDCKGMPRELRALPWSSIDVILVPTFKDMGALPLVARRTAFRGQVVCSEPTASFGRLWMMEGLRIASAVHLGSGAAMPSLAAYTEADVESAFESVVCVRFGEVKSFGRISVQAHSAGGVLGASAWRIQVGNLKIGFLGDVCLSNGLPKRADLAGFDEMTVVVSSSRIEKRACPSQLHKSLADAWQHAHKTLRANGAVVFASEMGGYVFELVNLLFRLLMSNALDQVSVHVVSSAAKEAFQHARIQGEWMSDALQASLATASEPLGLSVLEAKARLLLHADVESLAKQPCPRVVVTTSAVTTTGVLELLDSVRDHGVPRPLLVRVDGPAHGAVAWKPSVVCAFEPHAAWDEVMLAAKELCLAQLVIARRDIPPEGLDLWSGHMLKRQCTLDSTLIEHGGWDDPGGEGKRLGRISGQLDLGQSRIAVDSSRGTDGRRQALPAQGPEGHEVLGKRLRDEIPDAIVSGGESDIRVDSRSLGRMRISGGHASIQSSHLAGLRTLHRVVATISADGDKQTPTAAS</sequence>
<dbReference type="PANTHER" id="PTHR46094:SF1">
    <property type="entry name" value="INTEGRATOR COMPLEX SUBUNIT 9"/>
    <property type="match status" value="1"/>
</dbReference>
<evidence type="ECO:0000256" key="3">
    <source>
        <dbReference type="SAM" id="MobiDB-lite"/>
    </source>
</evidence>
<feature type="region of interest" description="Disordered" evidence="3">
    <location>
        <begin position="456"/>
        <end position="475"/>
    </location>
</feature>
<gene>
    <name evidence="5" type="primary">INTS9</name>
    <name evidence="5" type="ORF">HK105_202963</name>
</gene>
<dbReference type="Gene3D" id="3.60.15.10">
    <property type="entry name" value="Ribonuclease Z/Hydroxyacylglutathione hydrolase-like"/>
    <property type="match status" value="1"/>
</dbReference>
<dbReference type="PANTHER" id="PTHR46094">
    <property type="entry name" value="INTEGRATOR COMPLEX SUBUNIT 9"/>
    <property type="match status" value="1"/>
</dbReference>
<comment type="subcellular location">
    <subcellularLocation>
        <location evidence="1">Nucleus</location>
    </subcellularLocation>
</comment>
<dbReference type="GO" id="GO:0004674">
    <property type="term" value="F:protein serine/threonine kinase activity"/>
    <property type="evidence" value="ECO:0007669"/>
    <property type="project" value="UniProtKB-EC"/>
</dbReference>
<evidence type="ECO:0000313" key="5">
    <source>
        <dbReference type="EMBL" id="KAL2917299.1"/>
    </source>
</evidence>